<proteinExistence type="predicted"/>
<dbReference type="Proteomes" id="UP001222325">
    <property type="component" value="Unassembled WGS sequence"/>
</dbReference>
<reference evidence="6" key="1">
    <citation type="submission" date="2023-03" db="EMBL/GenBank/DDBJ databases">
        <title>Massive genome expansion in bonnet fungi (Mycena s.s.) driven by repeated elements and novel gene families across ecological guilds.</title>
        <authorList>
            <consortium name="Lawrence Berkeley National Laboratory"/>
            <person name="Harder C.B."/>
            <person name="Miyauchi S."/>
            <person name="Viragh M."/>
            <person name="Kuo A."/>
            <person name="Thoen E."/>
            <person name="Andreopoulos B."/>
            <person name="Lu D."/>
            <person name="Skrede I."/>
            <person name="Drula E."/>
            <person name="Henrissat B."/>
            <person name="Morin E."/>
            <person name="Kohler A."/>
            <person name="Barry K."/>
            <person name="LaButti K."/>
            <person name="Morin E."/>
            <person name="Salamov A."/>
            <person name="Lipzen A."/>
            <person name="Mereny Z."/>
            <person name="Hegedus B."/>
            <person name="Baldrian P."/>
            <person name="Stursova M."/>
            <person name="Weitz H."/>
            <person name="Taylor A."/>
            <person name="Grigoriev I.V."/>
            <person name="Nagy L.G."/>
            <person name="Martin F."/>
            <person name="Kauserud H."/>
        </authorList>
    </citation>
    <scope>NUCLEOTIDE SEQUENCE</scope>
    <source>
        <strain evidence="6">CBHHK173m</strain>
    </source>
</reference>
<evidence type="ECO:0000313" key="6">
    <source>
        <dbReference type="EMBL" id="KAJ7085206.1"/>
    </source>
</evidence>
<evidence type="ECO:0000256" key="2">
    <source>
        <dbReference type="ARBA" id="ARBA00022679"/>
    </source>
</evidence>
<dbReference type="Pfam" id="PF02816">
    <property type="entry name" value="Alpha_kinase"/>
    <property type="match status" value="1"/>
</dbReference>
<feature type="non-terminal residue" evidence="6">
    <location>
        <position position="1"/>
    </location>
</feature>
<keyword evidence="7" id="KW-1185">Reference proteome</keyword>
<dbReference type="AlphaFoldDB" id="A0AAD6U2Y1"/>
<dbReference type="PROSITE" id="PS51158">
    <property type="entry name" value="ALPHA_KINASE"/>
    <property type="match status" value="1"/>
</dbReference>
<dbReference type="InterPro" id="IPR004166">
    <property type="entry name" value="a-kinase_dom"/>
</dbReference>
<comment type="caution">
    <text evidence="6">The sequence shown here is derived from an EMBL/GenBank/DDBJ whole genome shotgun (WGS) entry which is preliminary data.</text>
</comment>
<evidence type="ECO:0000313" key="5">
    <source>
        <dbReference type="EMBL" id="KAJ7085183.1"/>
    </source>
</evidence>
<protein>
    <submittedName>
        <fullName evidence="6">Kinase-like domain-containing protein</fullName>
    </submittedName>
</protein>
<feature type="domain" description="Alpha-type protein kinase" evidence="4">
    <location>
        <begin position="1"/>
        <end position="191"/>
    </location>
</feature>
<dbReference type="SUPFAM" id="SSF56112">
    <property type="entry name" value="Protein kinase-like (PK-like)"/>
    <property type="match status" value="1"/>
</dbReference>
<dbReference type="CDD" id="cd04515">
    <property type="entry name" value="Alpha_kinase"/>
    <property type="match status" value="1"/>
</dbReference>
<dbReference type="EMBL" id="JARJCN010000035">
    <property type="protein sequence ID" value="KAJ7085206.1"/>
    <property type="molecule type" value="Genomic_DNA"/>
</dbReference>
<dbReference type="Gene3D" id="3.20.200.10">
    <property type="entry name" value="MHCK/EF2 kinase"/>
    <property type="match status" value="1"/>
</dbReference>
<dbReference type="EMBL" id="JARJCN010000035">
    <property type="protein sequence ID" value="KAJ7085183.1"/>
    <property type="molecule type" value="Genomic_DNA"/>
</dbReference>
<sequence length="191" mass="20854">FVAKVFFNIGQGRGKNLAQNEMLLFKDMVRLKRLSFFRNQFMEAALDSGAEVSGGYFLVSDVFAIVVESRAGKKVNTTYLVEPLRSSTAVEKFSGTIGGSDNSTNKISSTMTALTHYILQSTACRLAFTDLQGSLHSGRPGAPRELVLFDPMTHSLSRQTGVGDHGPEGIDDTISTHRCSFMCKAMKLANM</sequence>
<keyword evidence="3 6" id="KW-0418">Kinase</keyword>
<evidence type="ECO:0000256" key="1">
    <source>
        <dbReference type="ARBA" id="ARBA00022527"/>
    </source>
</evidence>
<gene>
    <name evidence="6" type="ORF">B0H15DRAFT_740350</name>
    <name evidence="5" type="ORF">B0H15DRAFT_742495</name>
</gene>
<organism evidence="6 7">
    <name type="scientific">Mycena belliarum</name>
    <dbReference type="NCBI Taxonomy" id="1033014"/>
    <lineage>
        <taxon>Eukaryota</taxon>
        <taxon>Fungi</taxon>
        <taxon>Dikarya</taxon>
        <taxon>Basidiomycota</taxon>
        <taxon>Agaricomycotina</taxon>
        <taxon>Agaricomycetes</taxon>
        <taxon>Agaricomycetidae</taxon>
        <taxon>Agaricales</taxon>
        <taxon>Marasmiineae</taxon>
        <taxon>Mycenaceae</taxon>
        <taxon>Mycena</taxon>
    </lineage>
</organism>
<feature type="non-terminal residue" evidence="6">
    <location>
        <position position="191"/>
    </location>
</feature>
<dbReference type="GO" id="GO:0005524">
    <property type="term" value="F:ATP binding"/>
    <property type="evidence" value="ECO:0007669"/>
    <property type="project" value="InterPro"/>
</dbReference>
<keyword evidence="2" id="KW-0808">Transferase</keyword>
<keyword evidence="1" id="KW-0723">Serine/threonine-protein kinase</keyword>
<accession>A0AAD6U2Y1</accession>
<name>A0AAD6U2Y1_9AGAR</name>
<evidence type="ECO:0000256" key="3">
    <source>
        <dbReference type="ARBA" id="ARBA00022777"/>
    </source>
</evidence>
<dbReference type="InterPro" id="IPR011009">
    <property type="entry name" value="Kinase-like_dom_sf"/>
</dbReference>
<dbReference type="GO" id="GO:0004674">
    <property type="term" value="F:protein serine/threonine kinase activity"/>
    <property type="evidence" value="ECO:0007669"/>
    <property type="project" value="UniProtKB-KW"/>
</dbReference>
<evidence type="ECO:0000259" key="4">
    <source>
        <dbReference type="PROSITE" id="PS51158"/>
    </source>
</evidence>
<evidence type="ECO:0000313" key="7">
    <source>
        <dbReference type="Proteomes" id="UP001222325"/>
    </source>
</evidence>